<organism evidence="2 3">
    <name type="scientific">Potamilus streckersoni</name>
    <dbReference type="NCBI Taxonomy" id="2493646"/>
    <lineage>
        <taxon>Eukaryota</taxon>
        <taxon>Metazoa</taxon>
        <taxon>Spiralia</taxon>
        <taxon>Lophotrochozoa</taxon>
        <taxon>Mollusca</taxon>
        <taxon>Bivalvia</taxon>
        <taxon>Autobranchia</taxon>
        <taxon>Heteroconchia</taxon>
        <taxon>Palaeoheterodonta</taxon>
        <taxon>Unionida</taxon>
        <taxon>Unionoidea</taxon>
        <taxon>Unionidae</taxon>
        <taxon>Ambleminae</taxon>
        <taxon>Lampsilini</taxon>
        <taxon>Potamilus</taxon>
    </lineage>
</organism>
<reference evidence="2" key="3">
    <citation type="submission" date="2023-05" db="EMBL/GenBank/DDBJ databases">
        <authorList>
            <person name="Smith C.H."/>
        </authorList>
    </citation>
    <scope>NUCLEOTIDE SEQUENCE</scope>
    <source>
        <strain evidence="2">CHS0354</strain>
        <tissue evidence="2">Mantle</tissue>
    </source>
</reference>
<evidence type="ECO:0000256" key="1">
    <source>
        <dbReference type="SAM" id="SignalP"/>
    </source>
</evidence>
<comment type="caution">
    <text evidence="2">The sequence shown here is derived from an EMBL/GenBank/DDBJ whole genome shotgun (WGS) entry which is preliminary data.</text>
</comment>
<protein>
    <submittedName>
        <fullName evidence="2">Uncharacterized protein</fullName>
    </submittedName>
</protein>
<dbReference type="Proteomes" id="UP001195483">
    <property type="component" value="Unassembled WGS sequence"/>
</dbReference>
<name>A0AAE0VPU2_9BIVA</name>
<sequence length="86" mass="9767">MASKLNSALILIHIFHLGSWKFHFLTVSAQSCTDVTDSIKDIISLPENLPAGKQHMRASILLRFYVEDQLLFAELLFCEFSNLSKL</sequence>
<feature type="chain" id="PRO_5042084587" evidence="1">
    <location>
        <begin position="21"/>
        <end position="86"/>
    </location>
</feature>
<evidence type="ECO:0000313" key="2">
    <source>
        <dbReference type="EMBL" id="KAK3586138.1"/>
    </source>
</evidence>
<dbReference type="AlphaFoldDB" id="A0AAE0VPU2"/>
<evidence type="ECO:0000313" key="3">
    <source>
        <dbReference type="Proteomes" id="UP001195483"/>
    </source>
</evidence>
<reference evidence="2" key="1">
    <citation type="journal article" date="2021" name="Genome Biol. Evol.">
        <title>A High-Quality Reference Genome for a Parasitic Bivalve with Doubly Uniparental Inheritance (Bivalvia: Unionida).</title>
        <authorList>
            <person name="Smith C.H."/>
        </authorList>
    </citation>
    <scope>NUCLEOTIDE SEQUENCE</scope>
    <source>
        <strain evidence="2">CHS0354</strain>
    </source>
</reference>
<gene>
    <name evidence="2" type="ORF">CHS0354_033262</name>
</gene>
<dbReference type="EMBL" id="JAEAOA010001951">
    <property type="protein sequence ID" value="KAK3586138.1"/>
    <property type="molecule type" value="Genomic_DNA"/>
</dbReference>
<keyword evidence="1" id="KW-0732">Signal</keyword>
<dbReference type="PROSITE" id="PS51257">
    <property type="entry name" value="PROKAR_LIPOPROTEIN"/>
    <property type="match status" value="1"/>
</dbReference>
<feature type="signal peptide" evidence="1">
    <location>
        <begin position="1"/>
        <end position="20"/>
    </location>
</feature>
<proteinExistence type="predicted"/>
<keyword evidence="3" id="KW-1185">Reference proteome</keyword>
<accession>A0AAE0VPU2</accession>
<reference evidence="2" key="2">
    <citation type="journal article" date="2021" name="Genome Biol. Evol.">
        <title>Developing a high-quality reference genome for a parasitic bivalve with doubly uniparental inheritance (Bivalvia: Unionida).</title>
        <authorList>
            <person name="Smith C.H."/>
        </authorList>
    </citation>
    <scope>NUCLEOTIDE SEQUENCE</scope>
    <source>
        <strain evidence="2">CHS0354</strain>
        <tissue evidence="2">Mantle</tissue>
    </source>
</reference>